<name>A0A4D7E680_9HYPH</name>
<proteinExistence type="predicted"/>
<evidence type="ECO:0000313" key="4">
    <source>
        <dbReference type="Proteomes" id="UP000298545"/>
    </source>
</evidence>
<dbReference type="OrthoDB" id="9897906at2"/>
<dbReference type="Proteomes" id="UP000298545">
    <property type="component" value="Plasmid pAlCFBP5473"/>
</dbReference>
<evidence type="ECO:0000313" key="2">
    <source>
        <dbReference type="EMBL" id="QCJ00821.1"/>
    </source>
</evidence>
<dbReference type="EMBL" id="CP072170">
    <property type="protein sequence ID" value="QYA10485.1"/>
    <property type="molecule type" value="Genomic_DNA"/>
</dbReference>
<evidence type="ECO:0000313" key="5">
    <source>
        <dbReference type="Proteomes" id="UP000826513"/>
    </source>
</evidence>
<reference evidence="2 4" key="1">
    <citation type="submission" date="2019-04" db="EMBL/GenBank/DDBJ databases">
        <title>Complete genome sequence of Agrobacterium larrymoorei CFBP5473.</title>
        <authorList>
            <person name="Haryono M."/>
            <person name="Chou L."/>
            <person name="Lin Y.-C."/>
            <person name="Lai E.-M."/>
            <person name="Kuo C.-H."/>
        </authorList>
    </citation>
    <scope>NUCLEOTIDE SEQUENCE [LARGE SCALE GENOMIC DNA]</scope>
    <source>
        <strain evidence="2 4">CFBP5473</strain>
        <plasmid evidence="4">palcfbp5473</plasmid>
        <plasmid evidence="2">pAlCFBP5473</plasmid>
    </source>
</reference>
<dbReference type="Proteomes" id="UP000826513">
    <property type="component" value="Plasmid unnamed1"/>
</dbReference>
<feature type="signal peptide" evidence="1">
    <location>
        <begin position="1"/>
        <end position="20"/>
    </location>
</feature>
<gene>
    <name evidence="2" type="ORF">CFBP5473_22860</name>
    <name evidence="3" type="ORF">J5285_25110</name>
</gene>
<evidence type="ECO:0000313" key="3">
    <source>
        <dbReference type="EMBL" id="QYA10485.1"/>
    </source>
</evidence>
<dbReference type="EMBL" id="CP039693">
    <property type="protein sequence ID" value="QCJ00821.1"/>
    <property type="molecule type" value="Genomic_DNA"/>
</dbReference>
<keyword evidence="5" id="KW-1185">Reference proteome</keyword>
<geneLocation type="plasmid" evidence="4">
    <name>palcfbp5473</name>
</geneLocation>
<accession>A0A4D7E680</accession>
<protein>
    <submittedName>
        <fullName evidence="2">Uncharacterized protein</fullName>
    </submittedName>
</protein>
<keyword evidence="1" id="KW-0732">Signal</keyword>
<reference evidence="3 5" key="2">
    <citation type="submission" date="2021-03" db="EMBL/GenBank/DDBJ databases">
        <title>Rapid diversification of plasmids in a genus of pathogenic and nitrogen fixing bacteria.</title>
        <authorList>
            <person name="Weisberg A.J."/>
            <person name="Miller M."/>
            <person name="Ream W."/>
            <person name="Grunwald N.J."/>
            <person name="Chang J.H."/>
        </authorList>
    </citation>
    <scope>NUCLEOTIDE SEQUENCE [LARGE SCALE GENOMIC DNA]</scope>
    <source>
        <strain evidence="3 5">AF3.44</strain>
        <plasmid evidence="3 5">unnamed1</plasmid>
    </source>
</reference>
<geneLocation type="plasmid" evidence="3 5">
    <name>unnamed1</name>
</geneLocation>
<keyword evidence="2" id="KW-0614">Plasmid</keyword>
<evidence type="ECO:0000256" key="1">
    <source>
        <dbReference type="SAM" id="SignalP"/>
    </source>
</evidence>
<dbReference type="RefSeq" id="WP_136954437.1">
    <property type="nucleotide sequence ID" value="NZ_CP039693.1"/>
</dbReference>
<organism evidence="2 4">
    <name type="scientific">Agrobacterium larrymoorei</name>
    <dbReference type="NCBI Taxonomy" id="160699"/>
    <lineage>
        <taxon>Bacteria</taxon>
        <taxon>Pseudomonadati</taxon>
        <taxon>Pseudomonadota</taxon>
        <taxon>Alphaproteobacteria</taxon>
        <taxon>Hyphomicrobiales</taxon>
        <taxon>Rhizobiaceae</taxon>
        <taxon>Rhizobium/Agrobacterium group</taxon>
        <taxon>Agrobacterium</taxon>
    </lineage>
</organism>
<dbReference type="KEGG" id="alf:CFBP5473_22860"/>
<sequence>MVLMRYALSVAIVLSIASHAAADQITISNKATGTIYRLYAWPTDLVARSFNILNTPLQRNAQAVVSVDNSYQDCKFTFQYDLNNPADKRKKNYRRRPLQSKEVDICGNKGSVYLGYDF</sequence>
<geneLocation type="plasmid" evidence="2">
    <name>pAlCFBP5473</name>
</geneLocation>
<feature type="chain" id="PRO_5044606527" evidence="1">
    <location>
        <begin position="21"/>
        <end position="118"/>
    </location>
</feature>
<dbReference type="AlphaFoldDB" id="A0A4D7E680"/>